<dbReference type="Gene3D" id="1.10.150.130">
    <property type="match status" value="1"/>
</dbReference>
<evidence type="ECO:0000256" key="2">
    <source>
        <dbReference type="SAM" id="MobiDB-lite"/>
    </source>
</evidence>
<dbReference type="SUPFAM" id="SSF53098">
    <property type="entry name" value="Ribonuclease H-like"/>
    <property type="match status" value="1"/>
</dbReference>
<evidence type="ECO:0000313" key="4">
    <source>
        <dbReference type="Proteomes" id="UP001331515"/>
    </source>
</evidence>
<dbReference type="Proteomes" id="UP001331515">
    <property type="component" value="Unassembled WGS sequence"/>
</dbReference>
<dbReference type="PANTHER" id="PTHR35617:SF3">
    <property type="entry name" value="CORE-BINDING (CB) DOMAIN-CONTAINING PROTEIN"/>
    <property type="match status" value="1"/>
</dbReference>
<dbReference type="InterPro" id="IPR012337">
    <property type="entry name" value="RNaseH-like_sf"/>
</dbReference>
<dbReference type="SUPFAM" id="SSF47823">
    <property type="entry name" value="lambda integrase-like, N-terminal domain"/>
    <property type="match status" value="1"/>
</dbReference>
<accession>A0AAN8D6P9</accession>
<dbReference type="GO" id="GO:0003677">
    <property type="term" value="F:DNA binding"/>
    <property type="evidence" value="ECO:0007669"/>
    <property type="project" value="UniProtKB-KW"/>
</dbReference>
<name>A0AAN8D6P9_CHAGU</name>
<gene>
    <name evidence="3" type="ORF">CgunFtcFv8_011344</name>
</gene>
<keyword evidence="1" id="KW-0238">DNA-binding</keyword>
<dbReference type="InterPro" id="IPR013762">
    <property type="entry name" value="Integrase-like_cat_sf"/>
</dbReference>
<dbReference type="GO" id="GO:0006310">
    <property type="term" value="P:DNA recombination"/>
    <property type="evidence" value="ECO:0007669"/>
    <property type="project" value="InterPro"/>
</dbReference>
<evidence type="ECO:0000256" key="1">
    <source>
        <dbReference type="ARBA" id="ARBA00023125"/>
    </source>
</evidence>
<dbReference type="CDD" id="cd09275">
    <property type="entry name" value="RNase_HI_RT_DIRS1"/>
    <property type="match status" value="1"/>
</dbReference>
<organism evidence="3 4">
    <name type="scientific">Champsocephalus gunnari</name>
    <name type="common">Mackerel icefish</name>
    <dbReference type="NCBI Taxonomy" id="52237"/>
    <lineage>
        <taxon>Eukaryota</taxon>
        <taxon>Metazoa</taxon>
        <taxon>Chordata</taxon>
        <taxon>Craniata</taxon>
        <taxon>Vertebrata</taxon>
        <taxon>Euteleostomi</taxon>
        <taxon>Actinopterygii</taxon>
        <taxon>Neopterygii</taxon>
        <taxon>Teleostei</taxon>
        <taxon>Neoteleostei</taxon>
        <taxon>Acanthomorphata</taxon>
        <taxon>Eupercaria</taxon>
        <taxon>Perciformes</taxon>
        <taxon>Notothenioidei</taxon>
        <taxon>Channichthyidae</taxon>
        <taxon>Champsocephalus</taxon>
    </lineage>
</organism>
<comment type="caution">
    <text evidence="3">The sequence shown here is derived from an EMBL/GenBank/DDBJ whole genome shotgun (WGS) entry which is preliminary data.</text>
</comment>
<protein>
    <submittedName>
        <fullName evidence="3">Uncharacterized protein</fullName>
    </submittedName>
</protein>
<proteinExistence type="predicted"/>
<dbReference type="Gene3D" id="1.10.443.10">
    <property type="entry name" value="Intergrase catalytic core"/>
    <property type="match status" value="1"/>
</dbReference>
<reference evidence="3 4" key="1">
    <citation type="journal article" date="2023" name="Mol. Biol. Evol.">
        <title>Genomics of Secondarily Temperate Adaptation in the Only Non-Antarctic Icefish.</title>
        <authorList>
            <person name="Rivera-Colon A.G."/>
            <person name="Rayamajhi N."/>
            <person name="Minhas B.F."/>
            <person name="Madrigal G."/>
            <person name="Bilyk K.T."/>
            <person name="Yoon V."/>
            <person name="Hune M."/>
            <person name="Gregory S."/>
            <person name="Cheng C.H.C."/>
            <person name="Catchen J.M."/>
        </authorList>
    </citation>
    <scope>NUCLEOTIDE SEQUENCE [LARGE SCALE GENOMIC DNA]</scope>
    <source>
        <tissue evidence="3">White muscle</tissue>
    </source>
</reference>
<sequence length="684" mass="74553">MQTLGFMTAAHNVVPLGLLHARRMQRWFIGLRLDLKRHKRRLVTIPPSVESNLRFWGSPENLRRGAPLGQVTSYITVFTDASVTGWGGTCIERAVGVCWPLTEARHSNLLELQAVMLVQQHFKPLIQGKHVLVRSDNRTTVAYINRQGGVRSVALLTAAENLWLWVSQIVLSLRALHIPGRENGGADLMSRGGPLPDEWRLHPEVVKQVWTQFGRAEVDLFANRRNSHCALWFSLARWDNPPLGVDAFAHEPWPRKLLYAFPPLRLIPPPPGEGETGTAVNHPGGPRSPPGTVVRGGNTDDGGPALGDSSGLGSAVSGSRGNRGVTHSGPTSPGLAPERDRLRQMGLSDNVIQTIQAASAESTTACCRPKWAGFRRWCEGRSLEPLSCTLGSILTYLQILVDRGLTHSIIKVYVAAISSCHEGFGGRSAFSQPLMTRFLQGVRRQRPVVHASDPQWDLPLLLEALVTEPFEPLELSSLKALSWKTALLLALTSAKRVSELTALSVHPSCLLIRGDRSGATLRPNPSFTPKSMRSSFRSRAIQLGGFNPPSHVGTREAKLHLLCPVQALACYVERTAVIRRTEQLFVCFGDGVAGKALSKKRLAGWLCECITHAYGQAGRALPTGVRAHSTWAVAVSTALFSGVSVEDICTAASWSTPGSFIKCYLLDMSGSFSSSVLAEATHDW</sequence>
<dbReference type="PANTHER" id="PTHR35617">
    <property type="entry name" value="PHAGE_INTEGRASE DOMAIN-CONTAINING PROTEIN"/>
    <property type="match status" value="1"/>
</dbReference>
<dbReference type="AlphaFoldDB" id="A0AAN8D6P9"/>
<dbReference type="InterPro" id="IPR010998">
    <property type="entry name" value="Integrase_recombinase_N"/>
</dbReference>
<feature type="region of interest" description="Disordered" evidence="2">
    <location>
        <begin position="268"/>
        <end position="338"/>
    </location>
</feature>
<keyword evidence="4" id="KW-1185">Reference proteome</keyword>
<dbReference type="EMBL" id="JAURVH010001526">
    <property type="protein sequence ID" value="KAK5916352.1"/>
    <property type="molecule type" value="Genomic_DNA"/>
</dbReference>
<dbReference type="GO" id="GO:0015074">
    <property type="term" value="P:DNA integration"/>
    <property type="evidence" value="ECO:0007669"/>
    <property type="project" value="InterPro"/>
</dbReference>
<evidence type="ECO:0000313" key="3">
    <source>
        <dbReference type="EMBL" id="KAK5916352.1"/>
    </source>
</evidence>